<proteinExistence type="predicted"/>
<dbReference type="AlphaFoldDB" id="A0A934MKW1"/>
<dbReference type="SUPFAM" id="SSF53474">
    <property type="entry name" value="alpha/beta-Hydrolases"/>
    <property type="match status" value="1"/>
</dbReference>
<keyword evidence="3" id="KW-1185">Reference proteome</keyword>
<evidence type="ECO:0000313" key="2">
    <source>
        <dbReference type="EMBL" id="MBJ3775799.1"/>
    </source>
</evidence>
<dbReference type="Gene3D" id="3.40.50.1820">
    <property type="entry name" value="alpha/beta hydrolase"/>
    <property type="match status" value="1"/>
</dbReference>
<accession>A0A934MKW1</accession>
<dbReference type="InterPro" id="IPR000073">
    <property type="entry name" value="AB_hydrolase_1"/>
</dbReference>
<feature type="domain" description="AB hydrolase-1" evidence="1">
    <location>
        <begin position="70"/>
        <end position="297"/>
    </location>
</feature>
<comment type="caution">
    <text evidence="2">The sequence shown here is derived from an EMBL/GenBank/DDBJ whole genome shotgun (WGS) entry which is preliminary data.</text>
</comment>
<keyword evidence="2" id="KW-0378">Hydrolase</keyword>
<dbReference type="Pfam" id="PF12697">
    <property type="entry name" value="Abhydrolase_6"/>
    <property type="match status" value="1"/>
</dbReference>
<dbReference type="EMBL" id="JAEKJA010000006">
    <property type="protein sequence ID" value="MBJ3775799.1"/>
    <property type="molecule type" value="Genomic_DNA"/>
</dbReference>
<protein>
    <submittedName>
        <fullName evidence="2">Alpha/beta fold hydrolase</fullName>
    </submittedName>
</protein>
<dbReference type="InterPro" id="IPR029058">
    <property type="entry name" value="AB_hydrolase_fold"/>
</dbReference>
<gene>
    <name evidence="2" type="ORF">JCR33_08890</name>
</gene>
<dbReference type="Proteomes" id="UP000609531">
    <property type="component" value="Unassembled WGS sequence"/>
</dbReference>
<evidence type="ECO:0000313" key="3">
    <source>
        <dbReference type="Proteomes" id="UP000609531"/>
    </source>
</evidence>
<reference evidence="2" key="1">
    <citation type="submission" date="2020-12" db="EMBL/GenBank/DDBJ databases">
        <title>Bacterial taxonomy.</title>
        <authorList>
            <person name="Pan X."/>
        </authorList>
    </citation>
    <scope>NUCLEOTIDE SEQUENCE</scope>
    <source>
        <strain evidence="2">B2012</strain>
    </source>
</reference>
<dbReference type="RefSeq" id="WP_198881696.1">
    <property type="nucleotide sequence ID" value="NZ_JAEKJA010000006.1"/>
</dbReference>
<sequence length="317" mass="33805">MAARRLRRLGRGILATLAVLAVLIVAVLAAGTLYTWNAERTHRHHNAFTADGIIVKAGTREVTRGARHLVVLVHGFSASPMTMAPFLEAFRGTTDVDVWAPLLAFHGRSLADFRRFDPATIRDDLAARLAERAEGYDEVTIIAHSFGGAVVADLLARRALPEGARVILFAPALHIPANTRANRLSLEAFRLFASYCDIAPIGCRVPDPDPGADDATRAAQYAQTIFFYLVPDAVLALFDYADVLAPMTAAITAPIDIVMAKDDRSVDYAMTAQMCAAMRACTMHALPKGGHLAQLGPEGPALSALLVALATGAGVAN</sequence>
<dbReference type="GO" id="GO:0016787">
    <property type="term" value="F:hydrolase activity"/>
    <property type="evidence" value="ECO:0007669"/>
    <property type="project" value="UniProtKB-KW"/>
</dbReference>
<evidence type="ECO:0000259" key="1">
    <source>
        <dbReference type="Pfam" id="PF12697"/>
    </source>
</evidence>
<organism evidence="2 3">
    <name type="scientific">Acuticoccus mangrovi</name>
    <dbReference type="NCBI Taxonomy" id="2796142"/>
    <lineage>
        <taxon>Bacteria</taxon>
        <taxon>Pseudomonadati</taxon>
        <taxon>Pseudomonadota</taxon>
        <taxon>Alphaproteobacteria</taxon>
        <taxon>Hyphomicrobiales</taxon>
        <taxon>Amorphaceae</taxon>
        <taxon>Acuticoccus</taxon>
    </lineage>
</organism>
<name>A0A934MKW1_9HYPH</name>